<gene>
    <name evidence="2" type="ORF">IAB19_08395</name>
</gene>
<reference evidence="2" key="2">
    <citation type="journal article" date="2021" name="PeerJ">
        <title>Extensive microbial diversity within the chicken gut microbiome revealed by metagenomics and culture.</title>
        <authorList>
            <person name="Gilroy R."/>
            <person name="Ravi A."/>
            <person name="Getino M."/>
            <person name="Pursley I."/>
            <person name="Horton D.L."/>
            <person name="Alikhan N.F."/>
            <person name="Baker D."/>
            <person name="Gharbi K."/>
            <person name="Hall N."/>
            <person name="Watson M."/>
            <person name="Adriaenssens E.M."/>
            <person name="Foster-Nyarko E."/>
            <person name="Jarju S."/>
            <person name="Secka A."/>
            <person name="Antonio M."/>
            <person name="Oren A."/>
            <person name="Chaudhuri R.R."/>
            <person name="La Ragione R."/>
            <person name="Hildebrand F."/>
            <person name="Pallen M.J."/>
        </authorList>
    </citation>
    <scope>NUCLEOTIDE SEQUENCE</scope>
    <source>
        <strain evidence="2">17213</strain>
    </source>
</reference>
<evidence type="ECO:0000313" key="3">
    <source>
        <dbReference type="Proteomes" id="UP000823631"/>
    </source>
</evidence>
<name>A0A9D9DC71_9GAMM</name>
<reference evidence="2" key="1">
    <citation type="submission" date="2020-10" db="EMBL/GenBank/DDBJ databases">
        <authorList>
            <person name="Gilroy R."/>
        </authorList>
    </citation>
    <scope>NUCLEOTIDE SEQUENCE</scope>
    <source>
        <strain evidence="2">17213</strain>
    </source>
</reference>
<accession>A0A9D9DC71</accession>
<evidence type="ECO:0000313" key="2">
    <source>
        <dbReference type="EMBL" id="MBO8416383.1"/>
    </source>
</evidence>
<protein>
    <submittedName>
        <fullName evidence="2">AAA family ATPase</fullName>
    </submittedName>
</protein>
<dbReference type="InterPro" id="IPR027417">
    <property type="entry name" value="P-loop_NTPase"/>
</dbReference>
<organism evidence="2 3">
    <name type="scientific">Candidatus Avisuccinivibrio stercorigallinarum</name>
    <dbReference type="NCBI Taxonomy" id="2840704"/>
    <lineage>
        <taxon>Bacteria</taxon>
        <taxon>Pseudomonadati</taxon>
        <taxon>Pseudomonadota</taxon>
        <taxon>Gammaproteobacteria</taxon>
        <taxon>Aeromonadales</taxon>
        <taxon>Succinivibrionaceae</taxon>
        <taxon>Succinivibrionaceae incertae sedis</taxon>
        <taxon>Candidatus Avisuccinivibrio</taxon>
    </lineage>
</organism>
<sequence length="407" mass="45418">MTEVNLAGLPLGEKNFAQIISSGRIYVDKTDLIAELVSNYLAVFFFRPSGFGKTTLVNTLHELFAHGMQSFRGLKIEKQGLWTEQKYKVLHLDFANLTDSLDIKAFTRDFAQNLKDELTANGIDDEIDLDNPIRSLNPILQQQQSKSLVLLIDNYDRPLSAVIADLEAFNLRQNLINRFFALLKRRYKAFRFIFVTGSIKFGNSGIYSAANNMIDISLMGRYGTLAGFTRQELDLYFKDYITNAAQVLSALNPKQALGNAELAGKMWEHYGGYTCDWLGSGKLYHPYSVLKFLSHPEEGFKSYLREAESAAPAALIEYLKHLRADFMAKCRADGDLNLAREITLYSSDLTSYVDPQINGAPARQLVLLQSGLLTIKAGQDADGLVPLGIPNAQARAVFCEDNEAPAL</sequence>
<dbReference type="Gene3D" id="3.40.50.300">
    <property type="entry name" value="P-loop containing nucleotide triphosphate hydrolases"/>
    <property type="match status" value="1"/>
</dbReference>
<dbReference type="AlphaFoldDB" id="A0A9D9DC71"/>
<dbReference type="Pfam" id="PF09820">
    <property type="entry name" value="AAA-ATPase_like"/>
    <property type="match status" value="1"/>
</dbReference>
<dbReference type="EMBL" id="JADINH010000172">
    <property type="protein sequence ID" value="MBO8416383.1"/>
    <property type="molecule type" value="Genomic_DNA"/>
</dbReference>
<proteinExistence type="predicted"/>
<dbReference type="PANTHER" id="PTHR34825:SF1">
    <property type="entry name" value="AAA-ATPASE-LIKE DOMAIN-CONTAINING PROTEIN"/>
    <property type="match status" value="1"/>
</dbReference>
<evidence type="ECO:0000259" key="1">
    <source>
        <dbReference type="Pfam" id="PF09820"/>
    </source>
</evidence>
<dbReference type="InterPro" id="IPR018631">
    <property type="entry name" value="AAA-ATPase-like_dom"/>
</dbReference>
<comment type="caution">
    <text evidence="2">The sequence shown here is derived from an EMBL/GenBank/DDBJ whole genome shotgun (WGS) entry which is preliminary data.</text>
</comment>
<dbReference type="PANTHER" id="PTHR34825">
    <property type="entry name" value="CONSERVED PROTEIN, WITH A WEAK D-GALACTARATE DEHYDRATASE/ALTRONATE HYDROLASE DOMAIN"/>
    <property type="match status" value="1"/>
</dbReference>
<dbReference type="SUPFAM" id="SSF52540">
    <property type="entry name" value="P-loop containing nucleoside triphosphate hydrolases"/>
    <property type="match status" value="1"/>
</dbReference>
<feature type="domain" description="AAA-ATPase-like" evidence="1">
    <location>
        <begin position="10"/>
        <end position="206"/>
    </location>
</feature>
<dbReference type="Proteomes" id="UP000823631">
    <property type="component" value="Unassembled WGS sequence"/>
</dbReference>